<keyword evidence="2" id="KW-1185">Reference proteome</keyword>
<organism evidence="1 2">
    <name type="scientific">Caenorhabditis angaria</name>
    <dbReference type="NCBI Taxonomy" id="860376"/>
    <lineage>
        <taxon>Eukaryota</taxon>
        <taxon>Metazoa</taxon>
        <taxon>Ecdysozoa</taxon>
        <taxon>Nematoda</taxon>
        <taxon>Chromadorea</taxon>
        <taxon>Rhabditida</taxon>
        <taxon>Rhabditina</taxon>
        <taxon>Rhabditomorpha</taxon>
        <taxon>Rhabditoidea</taxon>
        <taxon>Rhabditidae</taxon>
        <taxon>Peloderinae</taxon>
        <taxon>Caenorhabditis</taxon>
    </lineage>
</organism>
<protein>
    <submittedName>
        <fullName evidence="1">Uncharacterized protein</fullName>
    </submittedName>
</protein>
<reference evidence="1" key="1">
    <citation type="submission" date="2022-11" db="EMBL/GenBank/DDBJ databases">
        <authorList>
            <person name="Kikuchi T."/>
        </authorList>
    </citation>
    <scope>NUCLEOTIDE SEQUENCE</scope>
    <source>
        <strain evidence="1">PS1010</strain>
    </source>
</reference>
<dbReference type="Pfam" id="PF00106">
    <property type="entry name" value="adh_short"/>
    <property type="match status" value="1"/>
</dbReference>
<name>A0A9P1N508_9PELO</name>
<accession>A0A9P1N508</accession>
<sequence length="117" mass="12923">MTYKRTILITGSTDGIGKQTALDLAAHPDNFVILHGRTEQKCITTKEFIGKENGTSSNVEYVFADFTNLKERISVVLLEKPKTCDKYYTPPAARLAAQSEALARASERLSRSSQRAA</sequence>
<dbReference type="EMBL" id="CANHGI010000005">
    <property type="protein sequence ID" value="CAI5451495.1"/>
    <property type="molecule type" value="Genomic_DNA"/>
</dbReference>
<evidence type="ECO:0000313" key="2">
    <source>
        <dbReference type="Proteomes" id="UP001152747"/>
    </source>
</evidence>
<dbReference type="InterPro" id="IPR002347">
    <property type="entry name" value="SDR_fam"/>
</dbReference>
<comment type="caution">
    <text evidence="1">The sequence shown here is derived from an EMBL/GenBank/DDBJ whole genome shotgun (WGS) entry which is preliminary data.</text>
</comment>
<dbReference type="SUPFAM" id="SSF51735">
    <property type="entry name" value="NAD(P)-binding Rossmann-fold domains"/>
    <property type="match status" value="1"/>
</dbReference>
<evidence type="ECO:0000313" key="1">
    <source>
        <dbReference type="EMBL" id="CAI5451495.1"/>
    </source>
</evidence>
<dbReference type="InterPro" id="IPR036291">
    <property type="entry name" value="NAD(P)-bd_dom_sf"/>
</dbReference>
<dbReference type="Proteomes" id="UP001152747">
    <property type="component" value="Unassembled WGS sequence"/>
</dbReference>
<proteinExistence type="predicted"/>
<dbReference type="AlphaFoldDB" id="A0A9P1N508"/>
<gene>
    <name evidence="1" type="ORF">CAMP_LOCUS14132</name>
</gene>
<dbReference type="Gene3D" id="3.40.50.720">
    <property type="entry name" value="NAD(P)-binding Rossmann-like Domain"/>
    <property type="match status" value="1"/>
</dbReference>
<dbReference type="OrthoDB" id="191139at2759"/>